<evidence type="ECO:0000313" key="5">
    <source>
        <dbReference type="Proteomes" id="UP000295058"/>
    </source>
</evidence>
<keyword evidence="5" id="KW-1185">Reference proteome</keyword>
<dbReference type="AlphaFoldDB" id="A0A235CKG1"/>
<name>A0A235CKG1_9GAMM</name>
<protein>
    <recommendedName>
        <fullName evidence="6">Oxidative stress defense protein</fullName>
    </recommendedName>
</protein>
<dbReference type="Proteomes" id="UP000295058">
    <property type="component" value="Unassembled WGS sequence"/>
</dbReference>
<dbReference type="PANTHER" id="PTHR34387:SF1">
    <property type="entry name" value="PERIPLASMIC IMMUNOGENIC PROTEIN"/>
    <property type="match status" value="1"/>
</dbReference>
<feature type="signal peptide" evidence="1">
    <location>
        <begin position="1"/>
        <end position="22"/>
    </location>
</feature>
<dbReference type="Proteomes" id="UP000243640">
    <property type="component" value="Unassembled WGS sequence"/>
</dbReference>
<evidence type="ECO:0008006" key="6">
    <source>
        <dbReference type="Google" id="ProtNLM"/>
    </source>
</evidence>
<evidence type="ECO:0000313" key="4">
    <source>
        <dbReference type="Proteomes" id="UP000243640"/>
    </source>
</evidence>
<reference evidence="2 4" key="1">
    <citation type="submission" date="2017-08" db="EMBL/GenBank/DDBJ databases">
        <title>Draft Genome Sequence of the Marine Bacterium Oceanimonas baumannii ATCC 700832.</title>
        <authorList>
            <person name="Mcclelland W.D."/>
            <person name="Brennan M.A."/>
            <person name="Trachtenberg A.M."/>
            <person name="Maclea K.S."/>
        </authorList>
    </citation>
    <scope>NUCLEOTIDE SEQUENCE [LARGE SCALE GENOMIC DNA]</scope>
    <source>
        <strain evidence="2 4">ATCC 700832</strain>
    </source>
</reference>
<dbReference type="OrthoDB" id="5985609at2"/>
<proteinExistence type="predicted"/>
<evidence type="ECO:0000256" key="1">
    <source>
        <dbReference type="SAM" id="SignalP"/>
    </source>
</evidence>
<dbReference type="InterPro" id="IPR052022">
    <property type="entry name" value="26kDa_periplasmic_antigen"/>
</dbReference>
<feature type="chain" id="PRO_5012940845" description="Oxidative stress defense protein" evidence="1">
    <location>
        <begin position="23"/>
        <end position="234"/>
    </location>
</feature>
<evidence type="ECO:0000313" key="2">
    <source>
        <dbReference type="EMBL" id="OYD25088.1"/>
    </source>
</evidence>
<dbReference type="Gene3D" id="3.30.110.170">
    <property type="entry name" value="Protein of unknown function (DUF541), domain 1"/>
    <property type="match status" value="1"/>
</dbReference>
<sequence length="234" mass="25583">MRLFPLSALCSLPLLFSSASFAIAVPDAPHLVTEGEASISVVPDMATLSLLVTAVKDDSSDAKTEVDTKVAALFSDLNGLGIKKADIDSGNLVTRPDYHYPNNGKRELNGYMAERTVTIRLYQLDSLSKVIDAALGQGLQNVQNIVYGVRESEEYQQKARQAAIKRAAELASELAAGFEQTLNDVYAIEYAEKSPVHPRPFGMAKMMTAESAAESYQQNEIEFTDRVQVVYTLK</sequence>
<reference evidence="3 5" key="2">
    <citation type="submission" date="2019-03" db="EMBL/GenBank/DDBJ databases">
        <title>Genomic Encyclopedia of Archaeal and Bacterial Type Strains, Phase II (KMG-II): from individual species to whole genera.</title>
        <authorList>
            <person name="Goeker M."/>
        </authorList>
    </citation>
    <scope>NUCLEOTIDE SEQUENCE [LARGE SCALE GENOMIC DNA]</scope>
    <source>
        <strain evidence="3 5">DSM 15594</strain>
    </source>
</reference>
<gene>
    <name evidence="2" type="ORF">B6S09_07815</name>
    <name evidence="3" type="ORF">LY04_01512</name>
</gene>
<dbReference type="PANTHER" id="PTHR34387">
    <property type="entry name" value="SLR1258 PROTEIN"/>
    <property type="match status" value="1"/>
</dbReference>
<dbReference type="GO" id="GO:0006974">
    <property type="term" value="P:DNA damage response"/>
    <property type="evidence" value="ECO:0007669"/>
    <property type="project" value="TreeGrafter"/>
</dbReference>
<dbReference type="EMBL" id="NQJF01000005">
    <property type="protein sequence ID" value="OYD25088.1"/>
    <property type="molecule type" value="Genomic_DNA"/>
</dbReference>
<comment type="caution">
    <text evidence="2">The sequence shown here is derived from an EMBL/GenBank/DDBJ whole genome shotgun (WGS) entry which is preliminary data.</text>
</comment>
<organism evidence="2 4">
    <name type="scientific">Oceanimonas baumannii</name>
    <dbReference type="NCBI Taxonomy" id="129578"/>
    <lineage>
        <taxon>Bacteria</taxon>
        <taxon>Pseudomonadati</taxon>
        <taxon>Pseudomonadota</taxon>
        <taxon>Gammaproteobacteria</taxon>
        <taxon>Aeromonadales</taxon>
        <taxon>Aeromonadaceae</taxon>
        <taxon>Oceanimonas</taxon>
    </lineage>
</organism>
<keyword evidence="1" id="KW-0732">Signal</keyword>
<dbReference type="RefSeq" id="WP_094277936.1">
    <property type="nucleotide sequence ID" value="NZ_NQJF01000005.1"/>
</dbReference>
<dbReference type="InterPro" id="IPR007497">
    <property type="entry name" value="SIMPL/DUF541"/>
</dbReference>
<accession>A0A235CKG1</accession>
<dbReference type="Gene3D" id="3.30.70.2970">
    <property type="entry name" value="Protein of unknown function (DUF541), domain 2"/>
    <property type="match status" value="1"/>
</dbReference>
<evidence type="ECO:0000313" key="3">
    <source>
        <dbReference type="EMBL" id="TDW59869.1"/>
    </source>
</evidence>
<dbReference type="EMBL" id="SODO01000004">
    <property type="protein sequence ID" value="TDW59869.1"/>
    <property type="molecule type" value="Genomic_DNA"/>
</dbReference>
<dbReference type="Pfam" id="PF04402">
    <property type="entry name" value="SIMPL"/>
    <property type="match status" value="1"/>
</dbReference>